<dbReference type="RefSeq" id="WP_306878622.1">
    <property type="nucleotide sequence ID" value="NZ_JAUSSW010000007.1"/>
</dbReference>
<feature type="region of interest" description="Disordered" evidence="1">
    <location>
        <begin position="1"/>
        <end position="25"/>
    </location>
</feature>
<evidence type="ECO:0000256" key="1">
    <source>
        <dbReference type="SAM" id="MobiDB-lite"/>
    </source>
</evidence>
<evidence type="ECO:0000313" key="2">
    <source>
        <dbReference type="EMBL" id="MDQ0103046.1"/>
    </source>
</evidence>
<protein>
    <submittedName>
        <fullName evidence="2">Uncharacterized protein</fullName>
    </submittedName>
</protein>
<keyword evidence="3" id="KW-1185">Reference proteome</keyword>
<comment type="caution">
    <text evidence="2">The sequence shown here is derived from an EMBL/GenBank/DDBJ whole genome shotgun (WGS) entry which is preliminary data.</text>
</comment>
<dbReference type="EMBL" id="JAUSSW010000007">
    <property type="protein sequence ID" value="MDQ0103046.1"/>
    <property type="molecule type" value="Genomic_DNA"/>
</dbReference>
<sequence>MARPKTPKKTLHSMPMPSSRQDNPVADETIMLVQDRGELAPGDKVLLRYPSGIQCIETIDDLTPSGDVIWTISHYFHEQKMVLETDPVEIWIYPKDFRVSIAEAIDVLGDTPLPTPIQRLGKPSQSFLPVVSSAASFRATSWEVTNSETPGAPTRVSV</sequence>
<organism evidence="2 3">
    <name type="scientific">Paenarthrobacter nicotinovorans</name>
    <name type="common">Arthrobacter nicotinovorans</name>
    <dbReference type="NCBI Taxonomy" id="29320"/>
    <lineage>
        <taxon>Bacteria</taxon>
        <taxon>Bacillati</taxon>
        <taxon>Actinomycetota</taxon>
        <taxon>Actinomycetes</taxon>
        <taxon>Micrococcales</taxon>
        <taxon>Micrococcaceae</taxon>
        <taxon>Paenarthrobacter</taxon>
    </lineage>
</organism>
<reference evidence="2 3" key="1">
    <citation type="submission" date="2023-07" db="EMBL/GenBank/DDBJ databases">
        <title>Sorghum-associated microbial communities from plants grown in Nebraska, USA.</title>
        <authorList>
            <person name="Schachtman D."/>
        </authorList>
    </citation>
    <scope>NUCLEOTIDE SEQUENCE [LARGE SCALE GENOMIC DNA]</scope>
    <source>
        <strain evidence="2 3">CC523</strain>
    </source>
</reference>
<gene>
    <name evidence="2" type="ORF">J2T10_002703</name>
</gene>
<feature type="compositionally biased region" description="Basic residues" evidence="1">
    <location>
        <begin position="1"/>
        <end position="11"/>
    </location>
</feature>
<proteinExistence type="predicted"/>
<accession>A0ABT9TPP6</accession>
<dbReference type="Proteomes" id="UP001244563">
    <property type="component" value="Unassembled WGS sequence"/>
</dbReference>
<name>A0ABT9TPP6_PAENI</name>
<evidence type="ECO:0000313" key="3">
    <source>
        <dbReference type="Proteomes" id="UP001244563"/>
    </source>
</evidence>